<comment type="catalytic activity">
    <reaction evidence="14 15">
        <text>ATP + H2O = ADP + phosphate + H(+)</text>
        <dbReference type="Rhea" id="RHEA:13065"/>
        <dbReference type="ChEBI" id="CHEBI:15377"/>
        <dbReference type="ChEBI" id="CHEBI:15378"/>
        <dbReference type="ChEBI" id="CHEBI:30616"/>
        <dbReference type="ChEBI" id="CHEBI:43474"/>
        <dbReference type="ChEBI" id="CHEBI:456216"/>
        <dbReference type="EC" id="5.6.2.4"/>
    </reaction>
</comment>
<dbReference type="SMART" id="SM00487">
    <property type="entry name" value="DEXDc"/>
    <property type="match status" value="1"/>
</dbReference>
<dbReference type="Pfam" id="PF00271">
    <property type="entry name" value="Helicase_C"/>
    <property type="match status" value="1"/>
</dbReference>
<evidence type="ECO:0000256" key="11">
    <source>
        <dbReference type="ARBA" id="ARBA00023235"/>
    </source>
</evidence>
<evidence type="ECO:0000256" key="9">
    <source>
        <dbReference type="ARBA" id="ARBA00023172"/>
    </source>
</evidence>
<dbReference type="Pfam" id="PF00270">
    <property type="entry name" value="DEAD"/>
    <property type="match status" value="1"/>
</dbReference>
<dbReference type="SUPFAM" id="SSF50249">
    <property type="entry name" value="Nucleic acid-binding proteins"/>
    <property type="match status" value="1"/>
</dbReference>
<dbReference type="InterPro" id="IPR045562">
    <property type="entry name" value="RecG_dom3_C"/>
</dbReference>
<dbReference type="CDD" id="cd04488">
    <property type="entry name" value="RecG_wedge_OBF"/>
    <property type="match status" value="1"/>
</dbReference>
<evidence type="ECO:0000256" key="7">
    <source>
        <dbReference type="ARBA" id="ARBA00022840"/>
    </source>
</evidence>
<dbReference type="InterPro" id="IPR004609">
    <property type="entry name" value="ATP-dep_DNA_helicase_RecG"/>
</dbReference>
<evidence type="ECO:0000256" key="1">
    <source>
        <dbReference type="ARBA" id="ARBA00007504"/>
    </source>
</evidence>
<evidence type="ECO:0000256" key="15">
    <source>
        <dbReference type="RuleBase" id="RU363016"/>
    </source>
</evidence>
<evidence type="ECO:0000256" key="10">
    <source>
        <dbReference type="ARBA" id="ARBA00023204"/>
    </source>
</evidence>
<feature type="domain" description="Helicase C-terminal" evidence="17">
    <location>
        <begin position="466"/>
        <end position="633"/>
    </location>
</feature>
<dbReference type="RefSeq" id="WP_386782756.1">
    <property type="nucleotide sequence ID" value="NZ_JBHTIC010000008.1"/>
</dbReference>
<dbReference type="Gene3D" id="2.40.50.140">
    <property type="entry name" value="Nucleic acid-binding proteins"/>
    <property type="match status" value="1"/>
</dbReference>
<keyword evidence="5 15" id="KW-0378">Hydrolase</keyword>
<dbReference type="InterPro" id="IPR027417">
    <property type="entry name" value="P-loop_NTPase"/>
</dbReference>
<comment type="function">
    <text evidence="15">Plays a critical role in recombination and DNA repair. Helps process Holliday junction intermediates to mature products by catalyzing branch migration. Has replication fork regression activity, unwinds stalled or blocked replication forks to make a HJ that can be resolved. Has a DNA unwinding activity characteristic of a DNA helicase with 3'-5' polarity.</text>
</comment>
<evidence type="ECO:0000256" key="13">
    <source>
        <dbReference type="ARBA" id="ARBA00034808"/>
    </source>
</evidence>
<dbReference type="Pfam" id="PF19833">
    <property type="entry name" value="RecG_dom3_C"/>
    <property type="match status" value="1"/>
</dbReference>
<protein>
    <recommendedName>
        <fullName evidence="2 15">ATP-dependent DNA helicase RecG</fullName>
        <ecNumber evidence="13 15">5.6.2.4</ecNumber>
    </recommendedName>
</protein>
<dbReference type="EMBL" id="JBHTIC010000008">
    <property type="protein sequence ID" value="MFD0762413.1"/>
    <property type="molecule type" value="Genomic_DNA"/>
</dbReference>
<dbReference type="PANTHER" id="PTHR47964:SF1">
    <property type="entry name" value="ATP-DEPENDENT DNA HELICASE HOMOLOG RECG, CHLOROPLASTIC"/>
    <property type="match status" value="1"/>
</dbReference>
<dbReference type="GO" id="GO:0016787">
    <property type="term" value="F:hydrolase activity"/>
    <property type="evidence" value="ECO:0007669"/>
    <property type="project" value="UniProtKB-KW"/>
</dbReference>
<dbReference type="CDD" id="cd17992">
    <property type="entry name" value="DEXHc_RecG"/>
    <property type="match status" value="1"/>
</dbReference>
<keyword evidence="10 15" id="KW-0234">DNA repair</keyword>
<dbReference type="InterPro" id="IPR033454">
    <property type="entry name" value="RecG_wedge"/>
</dbReference>
<dbReference type="InterPro" id="IPR014001">
    <property type="entry name" value="Helicase_ATP-bd"/>
</dbReference>
<comment type="similarity">
    <text evidence="1 15">Belongs to the helicase family. RecG subfamily.</text>
</comment>
<keyword evidence="4 15" id="KW-0227">DNA damage</keyword>
<dbReference type="GO" id="GO:0003678">
    <property type="term" value="F:DNA helicase activity"/>
    <property type="evidence" value="ECO:0007669"/>
    <property type="project" value="UniProtKB-EC"/>
</dbReference>
<sequence length="701" mass="79456">MPNYNLNTSISYLKGVGPNRADLLKSELGIFTFGDLVNFFPNRYIDRTQFFKINELQNNSSEVQIIGKITTIKTVQQKRGSRLVATFTDGTGFMELVWFRGAKWIKEALKINTPYVIFGKTNFFNGLFSMPHPEMELVADYKKSLRTAMQPIYPSTEKLTNKGITNKVVSKMIQNLFEEVKGNFIETLSTSIINDLKLISKKEAILNIHFPKNQELLTKAQIRLKFEELFFIQLQLIRKKLIRKSKIKGFNFEKVGNYFNSFYNNKLPFDLTNAQKRVLKEIRKDLGSNAQMNRLLQGDVGSGKTIVALLTMLIGLDNGFQAALMAPTEILATQHYNSITELLNGLNVTVKLLTGSTKTKERKIIHKQLESGELNILIGTHALIEDKVKFQNLGIAIIDEQHRFGVAQRSKMWKKNELPPHILVMTATPIPRTLAMSVYGDLDISVIDELPPGRKEVKTAHRYDANRLSVFKFLREEISKGRQVYIVYPLINESEAMDYKDLMDGYESVVREFPLPNYGVSIVHGKMKPADKEYEMQRFINGETQIMVATTVIEVGVNIPNASVMVIESAERFGLSQLHQLRGRVGRGAEQSYCILMTSFKLSEDAKIRLNTMVDTSDGFRIAEVDLKLRGPGNLMGTQQSGVLNLKIADIVKDTQLLKKARSTAIDLLTNDPSLKLPEHKLIRIAYQEISKNSTIWANIS</sequence>
<dbReference type="EC" id="5.6.2.4" evidence="13 15"/>
<evidence type="ECO:0000256" key="5">
    <source>
        <dbReference type="ARBA" id="ARBA00022801"/>
    </source>
</evidence>
<evidence type="ECO:0000256" key="8">
    <source>
        <dbReference type="ARBA" id="ARBA00023125"/>
    </source>
</evidence>
<keyword evidence="9 15" id="KW-0233">DNA recombination</keyword>
<dbReference type="InterPro" id="IPR047112">
    <property type="entry name" value="RecG/Mfd"/>
</dbReference>
<dbReference type="InterPro" id="IPR011545">
    <property type="entry name" value="DEAD/DEAH_box_helicase_dom"/>
</dbReference>
<evidence type="ECO:0000256" key="6">
    <source>
        <dbReference type="ARBA" id="ARBA00022806"/>
    </source>
</evidence>
<evidence type="ECO:0000256" key="12">
    <source>
        <dbReference type="ARBA" id="ARBA00034617"/>
    </source>
</evidence>
<dbReference type="Gene3D" id="3.40.50.300">
    <property type="entry name" value="P-loop containing nucleotide triphosphate hydrolases"/>
    <property type="match status" value="2"/>
</dbReference>
<dbReference type="Pfam" id="PF17191">
    <property type="entry name" value="RecG_wedge"/>
    <property type="match status" value="1"/>
</dbReference>
<dbReference type="PROSITE" id="PS51194">
    <property type="entry name" value="HELICASE_CTER"/>
    <property type="match status" value="1"/>
</dbReference>
<gene>
    <name evidence="18" type="primary">recG</name>
    <name evidence="18" type="ORF">ACFQZW_10000</name>
</gene>
<keyword evidence="7 15" id="KW-0067">ATP-binding</keyword>
<evidence type="ECO:0000259" key="17">
    <source>
        <dbReference type="PROSITE" id="PS51194"/>
    </source>
</evidence>
<name>A0ABW2Z6H6_9FLAO</name>
<dbReference type="SMART" id="SM00490">
    <property type="entry name" value="HELICc"/>
    <property type="match status" value="1"/>
</dbReference>
<dbReference type="InterPro" id="IPR012340">
    <property type="entry name" value="NA-bd_OB-fold"/>
</dbReference>
<accession>A0ABW2Z6H6</accession>
<evidence type="ECO:0000256" key="3">
    <source>
        <dbReference type="ARBA" id="ARBA00022741"/>
    </source>
</evidence>
<keyword evidence="19" id="KW-1185">Reference proteome</keyword>
<proteinExistence type="inferred from homology"/>
<comment type="caution">
    <text evidence="18">The sequence shown here is derived from an EMBL/GenBank/DDBJ whole genome shotgun (WGS) entry which is preliminary data.</text>
</comment>
<dbReference type="NCBIfam" id="TIGR00643">
    <property type="entry name" value="recG"/>
    <property type="match status" value="1"/>
</dbReference>
<evidence type="ECO:0000313" key="18">
    <source>
        <dbReference type="EMBL" id="MFD0762413.1"/>
    </source>
</evidence>
<comment type="catalytic activity">
    <reaction evidence="12 15">
        <text>Couples ATP hydrolysis with the unwinding of duplex DNA by translocating in the 3'-5' direction.</text>
        <dbReference type="EC" id="5.6.2.4"/>
    </reaction>
</comment>
<dbReference type="PROSITE" id="PS51192">
    <property type="entry name" value="HELICASE_ATP_BIND_1"/>
    <property type="match status" value="1"/>
</dbReference>
<dbReference type="PANTHER" id="PTHR47964">
    <property type="entry name" value="ATP-DEPENDENT DNA HELICASE HOMOLOG RECG, CHLOROPLASTIC"/>
    <property type="match status" value="1"/>
</dbReference>
<keyword evidence="8" id="KW-0238">DNA-binding</keyword>
<keyword evidence="6 15" id="KW-0347">Helicase</keyword>
<keyword evidence="11" id="KW-0413">Isomerase</keyword>
<evidence type="ECO:0000259" key="16">
    <source>
        <dbReference type="PROSITE" id="PS51192"/>
    </source>
</evidence>
<feature type="domain" description="Helicase ATP-binding" evidence="16">
    <location>
        <begin position="285"/>
        <end position="447"/>
    </location>
</feature>
<keyword evidence="3 15" id="KW-0547">Nucleotide-binding</keyword>
<evidence type="ECO:0000256" key="14">
    <source>
        <dbReference type="ARBA" id="ARBA00048988"/>
    </source>
</evidence>
<dbReference type="NCBIfam" id="NF008168">
    <property type="entry name" value="PRK10917.2-2"/>
    <property type="match status" value="1"/>
</dbReference>
<organism evidence="18 19">
    <name type="scientific">Lutibacter aestuarii</name>
    <dbReference type="NCBI Taxonomy" id="861111"/>
    <lineage>
        <taxon>Bacteria</taxon>
        <taxon>Pseudomonadati</taxon>
        <taxon>Bacteroidota</taxon>
        <taxon>Flavobacteriia</taxon>
        <taxon>Flavobacteriales</taxon>
        <taxon>Flavobacteriaceae</taxon>
        <taxon>Lutibacter</taxon>
    </lineage>
</organism>
<dbReference type="Proteomes" id="UP001597032">
    <property type="component" value="Unassembled WGS sequence"/>
</dbReference>
<evidence type="ECO:0000256" key="2">
    <source>
        <dbReference type="ARBA" id="ARBA00017846"/>
    </source>
</evidence>
<reference evidence="19" key="1">
    <citation type="journal article" date="2019" name="Int. J. Syst. Evol. Microbiol.">
        <title>The Global Catalogue of Microorganisms (GCM) 10K type strain sequencing project: providing services to taxonomists for standard genome sequencing and annotation.</title>
        <authorList>
            <consortium name="The Broad Institute Genomics Platform"/>
            <consortium name="The Broad Institute Genome Sequencing Center for Infectious Disease"/>
            <person name="Wu L."/>
            <person name="Ma J."/>
        </authorList>
    </citation>
    <scope>NUCLEOTIDE SEQUENCE [LARGE SCALE GENOMIC DNA]</scope>
    <source>
        <strain evidence="19">CCUG 60022</strain>
    </source>
</reference>
<evidence type="ECO:0000313" key="19">
    <source>
        <dbReference type="Proteomes" id="UP001597032"/>
    </source>
</evidence>
<evidence type="ECO:0000256" key="4">
    <source>
        <dbReference type="ARBA" id="ARBA00022763"/>
    </source>
</evidence>
<dbReference type="NCBIfam" id="NF008165">
    <property type="entry name" value="PRK10917.1-3"/>
    <property type="match status" value="1"/>
</dbReference>
<dbReference type="InterPro" id="IPR001650">
    <property type="entry name" value="Helicase_C-like"/>
</dbReference>
<dbReference type="SUPFAM" id="SSF52540">
    <property type="entry name" value="P-loop containing nucleoside triphosphate hydrolases"/>
    <property type="match status" value="2"/>
</dbReference>